<evidence type="ECO:0000256" key="7">
    <source>
        <dbReference type="ARBA" id="ARBA00023242"/>
    </source>
</evidence>
<dbReference type="InterPro" id="IPR012920">
    <property type="entry name" value="rRNA_MeTfrase_SPB1-like_C"/>
</dbReference>
<dbReference type="HAMAP" id="MF_03163">
    <property type="entry name" value="RNA_methyltr_E_SPB1"/>
    <property type="match status" value="1"/>
</dbReference>
<dbReference type="InterPro" id="IPR015507">
    <property type="entry name" value="rRNA-MeTfrase_E"/>
</dbReference>
<evidence type="ECO:0000256" key="8">
    <source>
        <dbReference type="SAM" id="Coils"/>
    </source>
</evidence>
<dbReference type="HAMAP" id="MF_01547">
    <property type="entry name" value="RNA_methyltr_E"/>
    <property type="match status" value="1"/>
</dbReference>
<dbReference type="GO" id="GO:0005730">
    <property type="term" value="C:nucleolus"/>
    <property type="evidence" value="ECO:0007669"/>
    <property type="project" value="UniProtKB-SubCell"/>
</dbReference>
<evidence type="ECO:0000259" key="10">
    <source>
        <dbReference type="Pfam" id="PF01728"/>
    </source>
</evidence>
<organism evidence="13">
    <name type="scientific">Medioppia subpectinata</name>
    <dbReference type="NCBI Taxonomy" id="1979941"/>
    <lineage>
        <taxon>Eukaryota</taxon>
        <taxon>Metazoa</taxon>
        <taxon>Ecdysozoa</taxon>
        <taxon>Arthropoda</taxon>
        <taxon>Chelicerata</taxon>
        <taxon>Arachnida</taxon>
        <taxon>Acari</taxon>
        <taxon>Acariformes</taxon>
        <taxon>Sarcoptiformes</taxon>
        <taxon>Oribatida</taxon>
        <taxon>Brachypylina</taxon>
        <taxon>Oppioidea</taxon>
        <taxon>Oppiidae</taxon>
        <taxon>Medioppia</taxon>
    </lineage>
</organism>
<keyword evidence="14" id="KW-1185">Reference proteome</keyword>
<gene>
    <name evidence="13" type="ORF">OSB1V03_LOCUS8072</name>
</gene>
<feature type="compositionally biased region" description="Basic residues" evidence="9">
    <location>
        <begin position="1089"/>
        <end position="1105"/>
    </location>
</feature>
<name>A0A7R9KRL0_9ACAR</name>
<dbReference type="EMBL" id="OC859493">
    <property type="protein sequence ID" value="CAD7627647.1"/>
    <property type="molecule type" value="Genomic_DNA"/>
</dbReference>
<feature type="domain" description="DUF3381" evidence="12">
    <location>
        <begin position="446"/>
        <end position="556"/>
    </location>
</feature>
<evidence type="ECO:0000256" key="4">
    <source>
        <dbReference type="ARBA" id="ARBA00022603"/>
    </source>
</evidence>
<sequence>MQTIKTLAMQFPAQLFTNNKEMNIFIFIFTNPGLIYQCLPLDSMPELFDGLVKSSTGWPISIVILLVLIYGCHDWVIGELPDPFVSALYDATQKIFWSLAICWILFTITANSEHEKQTIVEKFFCHKFFKFMGRLTLVAYLMHPIVQSMLLSSQQQHLYSSTLLMAYVIIVKTGKQRKDRYYHLAKETGYRSRAAFKLIQLNRKFEFLQRSKVLIDLCAAPGGWLQVAQKYMPVSSVVVGVDLVPIKNIHNVITIQDDITTKHCRTALQKELKTWKADVVLHDGAGNVGKSWLHDAFNQNRLTLSALSLATEFLMKGGWFVTKVFRSKDYNSLMWVFKKLFNKVHATKPQASRNESAEIFVVCQGYTSPDKIDPKFFDPTFVFEEVEDAEESERKIKTNLLKPGIKQKKAKADGYADGDYTLYHKLKASEFISSKNHIQLLSDCSEKKAKADGYADGDYTLYHKLKASEFISSKNHIQLLSDCSEIIMDTKEIKDHRLTTPELIECCQDIKVLGRKELIALIDWRKKLRADLIKEEKTTKDEAKEEDVIEEEDISEVDEADGYADGDYTLYHKLKASEFISSKNHIQLLSDCSEIIMDTKEIQDHRLTTPELIECCQDIKVLGRKELIALIDWRKKLRTDLIKEEKTTKDEAKEEDVIEEEDISEVDEVDRHMDEEARELKRKKRKILKEKRKLNERMNLKMILKNDELIEEELELFQLKNIRNKKLLNQIEEINLSDVEVDVEEDNDNGEQTFKKSDRVVYDRDDRLKSAHDFDDSGNEEEEEKSESEGIADEDIEIENDLENGAQESDEDDDGLVVDLIDSKESKRNKTKMFFESQAFTEEMDDEDDDIELELIENRLKNKNKIHDKREKKPNKRQIEEEIEDSDDMSSEDESDLRPKKKQKNVNKANEKCKKDVKLNPQELAIGTLMIKSQKTKRDILDNAWNRYVQEDDEFLPSWFRKDEEKYFRKPLPVTQEMVKEYKQQLREINARPIKKVTEAKARHKKKALIKLERARKRAEYITNAPDMTNTEKAQHIKNAYKKALKGNKKEVTYVVTKKHQGKRAPKGIKGRYKKALKGNKKEVTYVVTKKHQGKRAPKGIKGRYKVVDQRMKKDKKNDKTNTKGKNNKKPNKSKNNKNNNKSKQRQKPSKNRR</sequence>
<keyword evidence="2" id="KW-0690">Ribosome biogenesis</keyword>
<evidence type="ECO:0000256" key="1">
    <source>
        <dbReference type="ARBA" id="ARBA00004604"/>
    </source>
</evidence>
<evidence type="ECO:0000259" key="11">
    <source>
        <dbReference type="Pfam" id="PF07780"/>
    </source>
</evidence>
<feature type="domain" description="Ribosomal RNA methyltransferase SPB1-like C-terminal" evidence="11">
    <location>
        <begin position="885"/>
        <end position="1074"/>
    </location>
</feature>
<dbReference type="OrthoDB" id="1287559at2759"/>
<dbReference type="GO" id="GO:0000463">
    <property type="term" value="P:maturation of LSU-rRNA from tricistronic rRNA transcript (SSU-rRNA, 5.8S rRNA, LSU-rRNA)"/>
    <property type="evidence" value="ECO:0007669"/>
    <property type="project" value="TreeGrafter"/>
</dbReference>
<proteinExistence type="inferred from homology"/>
<feature type="domain" description="DUF3381" evidence="12">
    <location>
        <begin position="406"/>
        <end position="445"/>
    </location>
</feature>
<dbReference type="Proteomes" id="UP000759131">
    <property type="component" value="Unassembled WGS sequence"/>
</dbReference>
<feature type="domain" description="DUF3381" evidence="12">
    <location>
        <begin position="558"/>
        <end position="697"/>
    </location>
</feature>
<feature type="compositionally biased region" description="Acidic residues" evidence="9">
    <location>
        <begin position="776"/>
        <end position="816"/>
    </location>
</feature>
<evidence type="ECO:0000256" key="3">
    <source>
        <dbReference type="ARBA" id="ARBA00022552"/>
    </source>
</evidence>
<keyword evidence="7" id="KW-0539">Nucleus</keyword>
<keyword evidence="8" id="KW-0175">Coiled coil</keyword>
<dbReference type="InterPro" id="IPR029063">
    <property type="entry name" value="SAM-dependent_MTases_sf"/>
</dbReference>
<evidence type="ECO:0000259" key="12">
    <source>
        <dbReference type="Pfam" id="PF11861"/>
    </source>
</evidence>
<accession>A0A7R9KRL0</accession>
<feature type="non-terminal residue" evidence="13">
    <location>
        <position position="1"/>
    </location>
</feature>
<feature type="coiled-coil region" evidence="8">
    <location>
        <begin position="666"/>
        <end position="697"/>
    </location>
</feature>
<evidence type="ECO:0000256" key="6">
    <source>
        <dbReference type="ARBA" id="ARBA00022691"/>
    </source>
</evidence>
<feature type="region of interest" description="Disordered" evidence="9">
    <location>
        <begin position="769"/>
        <end position="822"/>
    </location>
</feature>
<feature type="region of interest" description="Disordered" evidence="9">
    <location>
        <begin position="860"/>
        <end position="914"/>
    </location>
</feature>
<dbReference type="GO" id="GO:0008650">
    <property type="term" value="F:rRNA (uridine-2'-O-)-methyltransferase activity"/>
    <property type="evidence" value="ECO:0007669"/>
    <property type="project" value="TreeGrafter"/>
</dbReference>
<feature type="compositionally biased region" description="Basic residues" evidence="9">
    <location>
        <begin position="1126"/>
        <end position="1154"/>
    </location>
</feature>
<keyword evidence="6" id="KW-0949">S-adenosyl-L-methionine</keyword>
<feature type="region of interest" description="Disordered" evidence="9">
    <location>
        <begin position="1079"/>
        <end position="1154"/>
    </location>
</feature>
<dbReference type="GO" id="GO:0016435">
    <property type="term" value="F:rRNA (guanine) methyltransferase activity"/>
    <property type="evidence" value="ECO:0007669"/>
    <property type="project" value="TreeGrafter"/>
</dbReference>
<keyword evidence="3" id="KW-0698">rRNA processing</keyword>
<dbReference type="Pfam" id="PF11861">
    <property type="entry name" value="DUF3381"/>
    <property type="match status" value="3"/>
</dbReference>
<dbReference type="InterPro" id="IPR024576">
    <property type="entry name" value="rRNA_MeTfrase_Spb1_DUF3381"/>
</dbReference>
<dbReference type="AlphaFoldDB" id="A0A7R9KRL0"/>
<evidence type="ECO:0000256" key="5">
    <source>
        <dbReference type="ARBA" id="ARBA00022679"/>
    </source>
</evidence>
<keyword evidence="4" id="KW-0489">Methyltransferase</keyword>
<dbReference type="GO" id="GO:0030687">
    <property type="term" value="C:preribosome, large subunit precursor"/>
    <property type="evidence" value="ECO:0007669"/>
    <property type="project" value="TreeGrafter"/>
</dbReference>
<protein>
    <recommendedName>
        <fullName evidence="15">rRNA methyltransferase</fullName>
    </recommendedName>
</protein>
<feature type="compositionally biased region" description="Basic residues" evidence="9">
    <location>
        <begin position="861"/>
        <end position="876"/>
    </location>
</feature>
<evidence type="ECO:0000256" key="2">
    <source>
        <dbReference type="ARBA" id="ARBA00022517"/>
    </source>
</evidence>
<dbReference type="InterPro" id="IPR002877">
    <property type="entry name" value="RNA_MeTrfase_FtsJ_dom"/>
</dbReference>
<dbReference type="Gene3D" id="3.40.50.150">
    <property type="entry name" value="Vaccinia Virus protein VP39"/>
    <property type="match status" value="1"/>
</dbReference>
<dbReference type="InterPro" id="IPR028589">
    <property type="entry name" value="SPB1-like"/>
</dbReference>
<feature type="domain" description="Ribosomal RNA methyltransferase FtsJ" evidence="10">
    <location>
        <begin position="190"/>
        <end position="366"/>
    </location>
</feature>
<dbReference type="PANTHER" id="PTHR10920:SF13">
    <property type="entry name" value="PRE-RRNA 2'-O-RIBOSE RNA METHYLTRANSFERASE FTSJ3"/>
    <property type="match status" value="1"/>
</dbReference>
<dbReference type="PANTHER" id="PTHR10920">
    <property type="entry name" value="RIBOSOMAL RNA METHYLTRANSFERASE"/>
    <property type="match status" value="1"/>
</dbReference>
<dbReference type="InterPro" id="IPR050082">
    <property type="entry name" value="RNA_methyltr_RlmE"/>
</dbReference>
<dbReference type="Pfam" id="PF07780">
    <property type="entry name" value="Spb1_C"/>
    <property type="match status" value="1"/>
</dbReference>
<evidence type="ECO:0000313" key="14">
    <source>
        <dbReference type="Proteomes" id="UP000759131"/>
    </source>
</evidence>
<dbReference type="Pfam" id="PF01728">
    <property type="entry name" value="FtsJ"/>
    <property type="match status" value="1"/>
</dbReference>
<comment type="subcellular location">
    <subcellularLocation>
        <location evidence="1">Nucleus</location>
        <location evidence="1">Nucleolus</location>
    </subcellularLocation>
</comment>
<feature type="compositionally biased region" description="Acidic residues" evidence="9">
    <location>
        <begin position="881"/>
        <end position="895"/>
    </location>
</feature>
<dbReference type="SUPFAM" id="SSF53335">
    <property type="entry name" value="S-adenosyl-L-methionine-dependent methyltransferases"/>
    <property type="match status" value="1"/>
</dbReference>
<reference evidence="13" key="1">
    <citation type="submission" date="2020-11" db="EMBL/GenBank/DDBJ databases">
        <authorList>
            <person name="Tran Van P."/>
        </authorList>
    </citation>
    <scope>NUCLEOTIDE SEQUENCE</scope>
</reference>
<dbReference type="EMBL" id="CAJPIZ010004918">
    <property type="protein sequence ID" value="CAG2108077.1"/>
    <property type="molecule type" value="Genomic_DNA"/>
</dbReference>
<keyword evidence="5" id="KW-0808">Transferase</keyword>
<feature type="compositionally biased region" description="Basic and acidic residues" evidence="9">
    <location>
        <begin position="1106"/>
        <end position="1122"/>
    </location>
</feature>
<evidence type="ECO:0000256" key="9">
    <source>
        <dbReference type="SAM" id="MobiDB-lite"/>
    </source>
</evidence>
<dbReference type="GO" id="GO:0000466">
    <property type="term" value="P:maturation of 5.8S rRNA from tricistronic rRNA transcript (SSU-rRNA, 5.8S rRNA, LSU-rRNA)"/>
    <property type="evidence" value="ECO:0007669"/>
    <property type="project" value="TreeGrafter"/>
</dbReference>
<dbReference type="FunFam" id="3.40.50.150:FF:000004">
    <property type="entry name" value="AdoMet-dependent rRNA methyltransferase SPB1"/>
    <property type="match status" value="1"/>
</dbReference>
<evidence type="ECO:0008006" key="15">
    <source>
        <dbReference type="Google" id="ProtNLM"/>
    </source>
</evidence>
<evidence type="ECO:0000313" key="13">
    <source>
        <dbReference type="EMBL" id="CAD7627647.1"/>
    </source>
</evidence>